<keyword evidence="2" id="KW-1185">Reference proteome</keyword>
<dbReference type="Proteomes" id="UP000655225">
    <property type="component" value="Unassembled WGS sequence"/>
</dbReference>
<dbReference type="OrthoDB" id="1637546at2759"/>
<sequence>MSKLMTTCGCPNVFRKPSCMLKTCGVHFDGNVMFFEFQVLSGLRYRVSICGLEESPKELSMANISVQENGGPYKASIPPNQATNPEADDLLVYEIKGEYTCYDVNCTCVSSSLPHTSMLIPPQMSNQEKKCMEPERNTEYFMASGLCSGWAL</sequence>
<dbReference type="AlphaFoldDB" id="A0A835DE90"/>
<protein>
    <submittedName>
        <fullName evidence="1">Uncharacterized protein</fullName>
    </submittedName>
</protein>
<evidence type="ECO:0000313" key="1">
    <source>
        <dbReference type="EMBL" id="KAF8399946.1"/>
    </source>
</evidence>
<accession>A0A835DE90</accession>
<proteinExistence type="predicted"/>
<name>A0A835DE90_TETSI</name>
<gene>
    <name evidence="1" type="ORF">HHK36_015818</name>
</gene>
<dbReference type="EMBL" id="JABCRI010000010">
    <property type="protein sequence ID" value="KAF8399946.1"/>
    <property type="molecule type" value="Genomic_DNA"/>
</dbReference>
<comment type="caution">
    <text evidence="1">The sequence shown here is derived from an EMBL/GenBank/DDBJ whole genome shotgun (WGS) entry which is preliminary data.</text>
</comment>
<organism evidence="1 2">
    <name type="scientific">Tetracentron sinense</name>
    <name type="common">Spur-leaf</name>
    <dbReference type="NCBI Taxonomy" id="13715"/>
    <lineage>
        <taxon>Eukaryota</taxon>
        <taxon>Viridiplantae</taxon>
        <taxon>Streptophyta</taxon>
        <taxon>Embryophyta</taxon>
        <taxon>Tracheophyta</taxon>
        <taxon>Spermatophyta</taxon>
        <taxon>Magnoliopsida</taxon>
        <taxon>Trochodendrales</taxon>
        <taxon>Trochodendraceae</taxon>
        <taxon>Tetracentron</taxon>
    </lineage>
</organism>
<reference evidence="1 2" key="1">
    <citation type="submission" date="2020-04" db="EMBL/GenBank/DDBJ databases">
        <title>Plant Genome Project.</title>
        <authorList>
            <person name="Zhang R.-G."/>
        </authorList>
    </citation>
    <scope>NUCLEOTIDE SEQUENCE [LARGE SCALE GENOMIC DNA]</scope>
    <source>
        <strain evidence="1">YNK0</strain>
        <tissue evidence="1">Leaf</tissue>
    </source>
</reference>
<evidence type="ECO:0000313" key="2">
    <source>
        <dbReference type="Proteomes" id="UP000655225"/>
    </source>
</evidence>